<keyword evidence="2" id="KW-0472">Membrane</keyword>
<evidence type="ECO:0000313" key="3">
    <source>
        <dbReference type="EMBL" id="CAE8622268.1"/>
    </source>
</evidence>
<accession>A0A813G6I2</accession>
<evidence type="ECO:0000256" key="1">
    <source>
        <dbReference type="SAM" id="MobiDB-lite"/>
    </source>
</evidence>
<keyword evidence="2" id="KW-1133">Transmembrane helix</keyword>
<feature type="compositionally biased region" description="Low complexity" evidence="1">
    <location>
        <begin position="7"/>
        <end position="21"/>
    </location>
</feature>
<feature type="transmembrane region" description="Helical" evidence="2">
    <location>
        <begin position="77"/>
        <end position="98"/>
    </location>
</feature>
<evidence type="ECO:0000313" key="4">
    <source>
        <dbReference type="Proteomes" id="UP000654075"/>
    </source>
</evidence>
<dbReference type="AlphaFoldDB" id="A0A813G6I2"/>
<feature type="region of interest" description="Disordered" evidence="1">
    <location>
        <begin position="1"/>
        <end position="27"/>
    </location>
</feature>
<sequence length="430" mass="48009">MKDIQSKDSSSNNNSNNNSNNDNKDSSHASDLDAAVCSLADCRRLATFRFSISAVSPFLALRLDQRLVLNDWTYEELIGGHVLTAALVIAVAALCVIWKRQPISALRACFIFLVLGRISWKLFQYKNAYQLVFDRTDVMSIRFGCSFIAGSPGVTAVLNCIYSALSCYVFAELQQTTPDLSEHFGLSCVRDFAIQECFFCIVVSIIGLATDRRLVSEASSTMQVKASHAEHQSLSMLLNTMYDVVVELDSLFGLVDKGERLSAFLLQGGRSLRNTCILDLMYQEADRESFSQHLTQPRHGPLQDMAIPIHARLRDSSGLALHVELIHAQYERLDGSVHYIVGIRELEREEPEILETGLRPAPRVIGALESRDLKGGTPGLHERNDIPRLSRTRRSSETKLLLPNFSETPVQTRLVSILSLMSRWNVQVSS</sequence>
<organism evidence="3 4">
    <name type="scientific">Polarella glacialis</name>
    <name type="common">Dinoflagellate</name>
    <dbReference type="NCBI Taxonomy" id="89957"/>
    <lineage>
        <taxon>Eukaryota</taxon>
        <taxon>Sar</taxon>
        <taxon>Alveolata</taxon>
        <taxon>Dinophyceae</taxon>
        <taxon>Suessiales</taxon>
        <taxon>Suessiaceae</taxon>
        <taxon>Polarella</taxon>
    </lineage>
</organism>
<keyword evidence="4" id="KW-1185">Reference proteome</keyword>
<gene>
    <name evidence="3" type="ORF">PGLA1383_LOCUS39723</name>
</gene>
<comment type="caution">
    <text evidence="3">The sequence shown here is derived from an EMBL/GenBank/DDBJ whole genome shotgun (WGS) entry which is preliminary data.</text>
</comment>
<feature type="transmembrane region" description="Helical" evidence="2">
    <location>
        <begin position="105"/>
        <end position="123"/>
    </location>
</feature>
<name>A0A813G6I2_POLGL</name>
<evidence type="ECO:0000256" key="2">
    <source>
        <dbReference type="SAM" id="Phobius"/>
    </source>
</evidence>
<proteinExistence type="predicted"/>
<keyword evidence="2" id="KW-0812">Transmembrane</keyword>
<reference evidence="3" key="1">
    <citation type="submission" date="2021-02" db="EMBL/GenBank/DDBJ databases">
        <authorList>
            <person name="Dougan E. K."/>
            <person name="Rhodes N."/>
            <person name="Thang M."/>
            <person name="Chan C."/>
        </authorList>
    </citation>
    <scope>NUCLEOTIDE SEQUENCE</scope>
</reference>
<dbReference type="Proteomes" id="UP000654075">
    <property type="component" value="Unassembled WGS sequence"/>
</dbReference>
<protein>
    <submittedName>
        <fullName evidence="3">Uncharacterized protein</fullName>
    </submittedName>
</protein>
<dbReference type="EMBL" id="CAJNNV010027934">
    <property type="protein sequence ID" value="CAE8622268.1"/>
    <property type="molecule type" value="Genomic_DNA"/>
</dbReference>